<sequence length="275" mass="28616">MATAQYQPSTAATRPADDVGGATELRGTEDHEARPDTDRASVLLTDSQPLRVGAWQDTPDAYLAQYAHVTGRPQRHLDAMSDLPAHLTGRLDADTAAALLAECPVITDLAAQHLGPSGDDLLRLLVRHQDRRFEELLRSRGVSPRKGAVSLLLALRTAGIRTAAVSTSRRGTLLLRGAGLADLVDVCVDAGDAGHYGLAGPPDPGLYELALRLLQTAPARSALLAGTPLGTAAGVRAGFGRTAAITFDHGSPSAPWPAEGPLVRGLDAVAVVDSG</sequence>
<reference evidence="3" key="1">
    <citation type="journal article" date="2019" name="Int. J. Syst. Evol. Microbiol.">
        <title>The Global Catalogue of Microorganisms (GCM) 10K type strain sequencing project: providing services to taxonomists for standard genome sequencing and annotation.</title>
        <authorList>
            <consortium name="The Broad Institute Genomics Platform"/>
            <consortium name="The Broad Institute Genome Sequencing Center for Infectious Disease"/>
            <person name="Wu L."/>
            <person name="Ma J."/>
        </authorList>
    </citation>
    <scope>NUCLEOTIDE SEQUENCE [LARGE SCALE GENOMIC DNA]</scope>
    <source>
        <strain evidence="3">CGMCC 4.1469</strain>
    </source>
</reference>
<protein>
    <submittedName>
        <fullName evidence="2">HAD family hydrolase</fullName>
    </submittedName>
</protein>
<dbReference type="Gene3D" id="1.10.150.240">
    <property type="entry name" value="Putative phosphatase, domain 2"/>
    <property type="match status" value="1"/>
</dbReference>
<evidence type="ECO:0000313" key="3">
    <source>
        <dbReference type="Proteomes" id="UP001596067"/>
    </source>
</evidence>
<gene>
    <name evidence="2" type="ORF">ACFP0N_33740</name>
</gene>
<dbReference type="Pfam" id="PF00702">
    <property type="entry name" value="Hydrolase"/>
    <property type="match status" value="1"/>
</dbReference>
<feature type="compositionally biased region" description="Polar residues" evidence="1">
    <location>
        <begin position="1"/>
        <end position="12"/>
    </location>
</feature>
<accession>A0ABW1F9X5</accession>
<proteinExistence type="predicted"/>
<organism evidence="2 3">
    <name type="scientific">Kitasatospora aburaviensis</name>
    <dbReference type="NCBI Taxonomy" id="67265"/>
    <lineage>
        <taxon>Bacteria</taxon>
        <taxon>Bacillati</taxon>
        <taxon>Actinomycetota</taxon>
        <taxon>Actinomycetes</taxon>
        <taxon>Kitasatosporales</taxon>
        <taxon>Streptomycetaceae</taxon>
        <taxon>Kitasatospora</taxon>
    </lineage>
</organism>
<comment type="caution">
    <text evidence="2">The sequence shown here is derived from an EMBL/GenBank/DDBJ whole genome shotgun (WGS) entry which is preliminary data.</text>
</comment>
<keyword evidence="3" id="KW-1185">Reference proteome</keyword>
<keyword evidence="2" id="KW-0378">Hydrolase</keyword>
<feature type="compositionally biased region" description="Basic and acidic residues" evidence="1">
    <location>
        <begin position="26"/>
        <end position="39"/>
    </location>
</feature>
<evidence type="ECO:0000313" key="2">
    <source>
        <dbReference type="EMBL" id="MFC5889939.1"/>
    </source>
</evidence>
<dbReference type="InterPro" id="IPR023214">
    <property type="entry name" value="HAD_sf"/>
</dbReference>
<dbReference type="GO" id="GO:0016787">
    <property type="term" value="F:hydrolase activity"/>
    <property type="evidence" value="ECO:0007669"/>
    <property type="project" value="UniProtKB-KW"/>
</dbReference>
<dbReference type="InterPro" id="IPR023198">
    <property type="entry name" value="PGP-like_dom2"/>
</dbReference>
<dbReference type="CDD" id="cd07505">
    <property type="entry name" value="HAD_BPGM-like"/>
    <property type="match status" value="1"/>
</dbReference>
<dbReference type="Proteomes" id="UP001596067">
    <property type="component" value="Unassembled WGS sequence"/>
</dbReference>
<name>A0ABW1F9X5_9ACTN</name>
<dbReference type="SUPFAM" id="SSF56784">
    <property type="entry name" value="HAD-like"/>
    <property type="match status" value="1"/>
</dbReference>
<feature type="region of interest" description="Disordered" evidence="1">
    <location>
        <begin position="1"/>
        <end position="40"/>
    </location>
</feature>
<dbReference type="InterPro" id="IPR036412">
    <property type="entry name" value="HAD-like_sf"/>
</dbReference>
<dbReference type="RefSeq" id="WP_313761383.1">
    <property type="nucleotide sequence ID" value="NZ_BAAAVH010000040.1"/>
</dbReference>
<evidence type="ECO:0000256" key="1">
    <source>
        <dbReference type="SAM" id="MobiDB-lite"/>
    </source>
</evidence>
<dbReference type="Gene3D" id="3.40.50.1000">
    <property type="entry name" value="HAD superfamily/HAD-like"/>
    <property type="match status" value="1"/>
</dbReference>
<dbReference type="EMBL" id="JBHSOD010000068">
    <property type="protein sequence ID" value="MFC5889939.1"/>
    <property type="molecule type" value="Genomic_DNA"/>
</dbReference>